<accession>A0ABD1RUB2</accession>
<evidence type="ECO:0000313" key="2">
    <source>
        <dbReference type="EMBL" id="KAL2491908.1"/>
    </source>
</evidence>
<keyword evidence="3" id="KW-1185">Reference proteome</keyword>
<dbReference type="Proteomes" id="UP001604336">
    <property type="component" value="Unassembled WGS sequence"/>
</dbReference>
<feature type="coiled-coil region" evidence="1">
    <location>
        <begin position="88"/>
        <end position="143"/>
    </location>
</feature>
<sequence length="158" mass="17904">MNALKRVVLAYTSFMDKDISRASANSKKELHTRLSEDLVDALKRPFLELSASIRLTLREIHQEVVFLLSENVELRAKKMSFIRAMAETESLNIDINSAKSKLNELSSEVMIDDSSLISLASEMKELQAKIDECKMRLAAKKCNVSLEIERTKALMRAI</sequence>
<organism evidence="2 3">
    <name type="scientific">Abeliophyllum distichum</name>
    <dbReference type="NCBI Taxonomy" id="126358"/>
    <lineage>
        <taxon>Eukaryota</taxon>
        <taxon>Viridiplantae</taxon>
        <taxon>Streptophyta</taxon>
        <taxon>Embryophyta</taxon>
        <taxon>Tracheophyta</taxon>
        <taxon>Spermatophyta</taxon>
        <taxon>Magnoliopsida</taxon>
        <taxon>eudicotyledons</taxon>
        <taxon>Gunneridae</taxon>
        <taxon>Pentapetalae</taxon>
        <taxon>asterids</taxon>
        <taxon>lamiids</taxon>
        <taxon>Lamiales</taxon>
        <taxon>Oleaceae</taxon>
        <taxon>Forsythieae</taxon>
        <taxon>Abeliophyllum</taxon>
    </lineage>
</organism>
<proteinExistence type="predicted"/>
<evidence type="ECO:0000313" key="3">
    <source>
        <dbReference type="Proteomes" id="UP001604336"/>
    </source>
</evidence>
<protein>
    <submittedName>
        <fullName evidence="2">Uncharacterized protein</fullName>
    </submittedName>
</protein>
<dbReference type="AlphaFoldDB" id="A0ABD1RUB2"/>
<keyword evidence="1" id="KW-0175">Coiled coil</keyword>
<name>A0ABD1RUB2_9LAMI</name>
<evidence type="ECO:0000256" key="1">
    <source>
        <dbReference type="SAM" id="Coils"/>
    </source>
</evidence>
<comment type="caution">
    <text evidence="2">The sequence shown here is derived from an EMBL/GenBank/DDBJ whole genome shotgun (WGS) entry which is preliminary data.</text>
</comment>
<dbReference type="EMBL" id="JBFOLK010000008">
    <property type="protein sequence ID" value="KAL2491908.1"/>
    <property type="molecule type" value="Genomic_DNA"/>
</dbReference>
<gene>
    <name evidence="2" type="ORF">Adt_27536</name>
</gene>
<reference evidence="3" key="1">
    <citation type="submission" date="2024-07" db="EMBL/GenBank/DDBJ databases">
        <title>Two chromosome-level genome assemblies of Korean endemic species Abeliophyllum distichum and Forsythia ovata (Oleaceae).</title>
        <authorList>
            <person name="Jang H."/>
        </authorList>
    </citation>
    <scope>NUCLEOTIDE SEQUENCE [LARGE SCALE GENOMIC DNA]</scope>
</reference>